<protein>
    <submittedName>
        <fullName evidence="2">Uncharacterized protein</fullName>
    </submittedName>
</protein>
<comment type="caution">
    <text evidence="2">The sequence shown here is derived from an EMBL/GenBank/DDBJ whole genome shotgun (WGS) entry which is preliminary data.</text>
</comment>
<evidence type="ECO:0000313" key="3">
    <source>
        <dbReference type="Proteomes" id="UP001066276"/>
    </source>
</evidence>
<dbReference type="AlphaFoldDB" id="A0AAV7URB0"/>
<name>A0AAV7URB0_PLEWA</name>
<evidence type="ECO:0000313" key="2">
    <source>
        <dbReference type="EMBL" id="KAJ1191121.1"/>
    </source>
</evidence>
<accession>A0AAV7URB0</accession>
<dbReference type="Proteomes" id="UP001066276">
    <property type="component" value="Chromosome 2_2"/>
</dbReference>
<feature type="compositionally biased region" description="Polar residues" evidence="1">
    <location>
        <begin position="79"/>
        <end position="89"/>
    </location>
</feature>
<gene>
    <name evidence="2" type="ORF">NDU88_000437</name>
</gene>
<organism evidence="2 3">
    <name type="scientific">Pleurodeles waltl</name>
    <name type="common">Iberian ribbed newt</name>
    <dbReference type="NCBI Taxonomy" id="8319"/>
    <lineage>
        <taxon>Eukaryota</taxon>
        <taxon>Metazoa</taxon>
        <taxon>Chordata</taxon>
        <taxon>Craniata</taxon>
        <taxon>Vertebrata</taxon>
        <taxon>Euteleostomi</taxon>
        <taxon>Amphibia</taxon>
        <taxon>Batrachia</taxon>
        <taxon>Caudata</taxon>
        <taxon>Salamandroidea</taxon>
        <taxon>Salamandridae</taxon>
        <taxon>Pleurodelinae</taxon>
        <taxon>Pleurodeles</taxon>
    </lineage>
</organism>
<dbReference type="EMBL" id="JANPWB010000004">
    <property type="protein sequence ID" value="KAJ1191121.1"/>
    <property type="molecule type" value="Genomic_DNA"/>
</dbReference>
<reference evidence="2" key="1">
    <citation type="journal article" date="2022" name="bioRxiv">
        <title>Sequencing and chromosome-scale assembly of the giantPleurodeles waltlgenome.</title>
        <authorList>
            <person name="Brown T."/>
            <person name="Elewa A."/>
            <person name="Iarovenko S."/>
            <person name="Subramanian E."/>
            <person name="Araus A.J."/>
            <person name="Petzold A."/>
            <person name="Susuki M."/>
            <person name="Suzuki K.-i.T."/>
            <person name="Hayashi T."/>
            <person name="Toyoda A."/>
            <person name="Oliveira C."/>
            <person name="Osipova E."/>
            <person name="Leigh N.D."/>
            <person name="Simon A."/>
            <person name="Yun M.H."/>
        </authorList>
    </citation>
    <scope>NUCLEOTIDE SEQUENCE</scope>
    <source>
        <strain evidence="2">20211129_DDA</strain>
        <tissue evidence="2">Liver</tissue>
    </source>
</reference>
<proteinExistence type="predicted"/>
<evidence type="ECO:0000256" key="1">
    <source>
        <dbReference type="SAM" id="MobiDB-lite"/>
    </source>
</evidence>
<keyword evidence="3" id="KW-1185">Reference proteome</keyword>
<sequence>MLMNEVQFVVQCTSRAAVCHVGVKPLEATGLRVKDGCLVDPEAASSKTAPEKCKEMVLITAAMDTTQLFGKRQGAESMGTRQTNETITE</sequence>
<feature type="region of interest" description="Disordered" evidence="1">
    <location>
        <begin position="70"/>
        <end position="89"/>
    </location>
</feature>